<reference evidence="9 10" key="1">
    <citation type="submission" date="2020-11" db="EMBL/GenBank/DDBJ databases">
        <title>Genomic insight of Alicyclobacillus mali FL 18 reveals a new arsenic-resistant strain, with potential in environmental biotechnology.</title>
        <authorList>
            <person name="Fiorentino G."/>
            <person name="Gallo G."/>
            <person name="Aulitto M."/>
        </authorList>
    </citation>
    <scope>NUCLEOTIDE SEQUENCE [LARGE SCALE GENOMIC DNA]</scope>
    <source>
        <strain evidence="9 10">FL 18</strain>
    </source>
</reference>
<dbReference type="InterPro" id="IPR013118">
    <property type="entry name" value="Mannitol_DH_C"/>
</dbReference>
<gene>
    <name evidence="9" type="ORF">IW967_01170</name>
</gene>
<dbReference type="Proteomes" id="UP000642910">
    <property type="component" value="Unassembled WGS sequence"/>
</dbReference>
<evidence type="ECO:0000256" key="5">
    <source>
        <dbReference type="ARBA" id="ARBA00023027"/>
    </source>
</evidence>
<dbReference type="InterPro" id="IPR008927">
    <property type="entry name" value="6-PGluconate_DH-like_C_sf"/>
</dbReference>
<feature type="domain" description="Mannitol dehydrogenase N-terminal" evidence="7">
    <location>
        <begin position="3"/>
        <end position="190"/>
    </location>
</feature>
<sequence>MRRALHFGAGNIGRGFIGWLLADAGFQVTFADVVPGLVDEIAAKRSYRVIELGEGKRVVEVQGVDACLLGSERCVKLAATSDWITTAVGVRHLEGVAEVLVEGFRRRMRAGREGDVMVIACENAVRATSQLRRHVERLADGALREFLDARVRFLDAAVDRIAPNREGHAEDALDAVVESYYEWVVEGSPVPGAPHGISWVSDLDPYLERKLYLVNGAHAAIAYLAHLRGIATIGEALAQQDIEQHAAGFQEEAARGLAHRHPAFDVADLTSYAAKVRTRFANPHVVDHVTRVARDPLRKLAPRERLMGPLVAAAEAGCETTAIERAIASALCYLDENDEASLELQRRIATEGVEQVARAVCGLDGAPLRGVMAAYRELQAPIH</sequence>
<evidence type="ECO:0000259" key="7">
    <source>
        <dbReference type="Pfam" id="PF01232"/>
    </source>
</evidence>
<dbReference type="InterPro" id="IPR013328">
    <property type="entry name" value="6PGD_dom2"/>
</dbReference>
<keyword evidence="10" id="KW-1185">Reference proteome</keyword>
<dbReference type="InterPro" id="IPR036291">
    <property type="entry name" value="NAD(P)-bd_dom_sf"/>
</dbReference>
<dbReference type="PANTHER" id="PTHR30524">
    <property type="entry name" value="MANNITOL-1-PHOSPHATE 5-DEHYDROGENASE"/>
    <property type="match status" value="1"/>
</dbReference>
<dbReference type="SUPFAM" id="SSF51735">
    <property type="entry name" value="NAD(P)-binding Rossmann-fold domains"/>
    <property type="match status" value="1"/>
</dbReference>
<dbReference type="Pfam" id="PF01232">
    <property type="entry name" value="Mannitol_dh"/>
    <property type="match status" value="1"/>
</dbReference>
<dbReference type="Gene3D" id="3.40.50.720">
    <property type="entry name" value="NAD(P)-binding Rossmann-like Domain"/>
    <property type="match status" value="1"/>
</dbReference>
<organism evidence="9 10">
    <name type="scientific">Alicyclobacillus mali</name>
    <name type="common">ex Roth et al. 2021</name>
    <dbReference type="NCBI Taxonomy" id="1123961"/>
    <lineage>
        <taxon>Bacteria</taxon>
        <taxon>Bacillati</taxon>
        <taxon>Bacillota</taxon>
        <taxon>Bacilli</taxon>
        <taxon>Bacillales</taxon>
        <taxon>Alicyclobacillaceae</taxon>
        <taxon>Alicyclobacillus</taxon>
    </lineage>
</organism>
<dbReference type="EC" id="1.1.1.17" evidence="2"/>
<evidence type="ECO:0000256" key="6">
    <source>
        <dbReference type="ARBA" id="ARBA00048615"/>
    </source>
</evidence>
<accession>A0ABS0EZP0</accession>
<dbReference type="InterPro" id="IPR023027">
    <property type="entry name" value="Mannitol_DH_CS"/>
</dbReference>
<dbReference type="PROSITE" id="PS00974">
    <property type="entry name" value="MANNITOL_DHGENASE"/>
    <property type="match status" value="1"/>
</dbReference>
<keyword evidence="4" id="KW-0560">Oxidoreductase</keyword>
<dbReference type="PANTHER" id="PTHR30524:SF0">
    <property type="entry name" value="ALTRONATE OXIDOREDUCTASE-RELATED"/>
    <property type="match status" value="1"/>
</dbReference>
<dbReference type="Pfam" id="PF08125">
    <property type="entry name" value="Mannitol_dh_C"/>
    <property type="match status" value="1"/>
</dbReference>
<dbReference type="Gene3D" id="1.10.1040.10">
    <property type="entry name" value="N-(1-d-carboxylethyl)-l-norvaline Dehydrogenase, domain 2"/>
    <property type="match status" value="1"/>
</dbReference>
<comment type="similarity">
    <text evidence="1">Belongs to the mannitol dehydrogenase family.</text>
</comment>
<dbReference type="SUPFAM" id="SSF48179">
    <property type="entry name" value="6-phosphogluconate dehydrogenase C-terminal domain-like"/>
    <property type="match status" value="1"/>
</dbReference>
<evidence type="ECO:0000256" key="3">
    <source>
        <dbReference type="ARBA" id="ARBA00016219"/>
    </source>
</evidence>
<evidence type="ECO:0000313" key="10">
    <source>
        <dbReference type="Proteomes" id="UP000642910"/>
    </source>
</evidence>
<dbReference type="RefSeq" id="WP_067851038.1">
    <property type="nucleotide sequence ID" value="NZ_JADPKZ010000020.1"/>
</dbReference>
<evidence type="ECO:0000259" key="8">
    <source>
        <dbReference type="Pfam" id="PF08125"/>
    </source>
</evidence>
<name>A0ABS0EZP0_9BACL</name>
<dbReference type="InterPro" id="IPR000669">
    <property type="entry name" value="Mannitol_DH"/>
</dbReference>
<dbReference type="PRINTS" id="PR00084">
    <property type="entry name" value="MTLDHDRGNASE"/>
</dbReference>
<dbReference type="EMBL" id="JADPKZ010000020">
    <property type="protein sequence ID" value="MBF8376500.1"/>
    <property type="molecule type" value="Genomic_DNA"/>
</dbReference>
<feature type="domain" description="Mannitol dehydrogenase C-terminal" evidence="8">
    <location>
        <begin position="202"/>
        <end position="344"/>
    </location>
</feature>
<dbReference type="InterPro" id="IPR013131">
    <property type="entry name" value="Mannitol_DH_N"/>
</dbReference>
<protein>
    <recommendedName>
        <fullName evidence="3">Mannitol-1-phosphate 5-dehydrogenase</fullName>
        <ecNumber evidence="2">1.1.1.17</ecNumber>
    </recommendedName>
</protein>
<comment type="catalytic activity">
    <reaction evidence="6">
        <text>D-mannitol 1-phosphate + NAD(+) = beta-D-fructose 6-phosphate + NADH + H(+)</text>
        <dbReference type="Rhea" id="RHEA:19661"/>
        <dbReference type="ChEBI" id="CHEBI:15378"/>
        <dbReference type="ChEBI" id="CHEBI:57540"/>
        <dbReference type="ChEBI" id="CHEBI:57634"/>
        <dbReference type="ChEBI" id="CHEBI:57945"/>
        <dbReference type="ChEBI" id="CHEBI:61381"/>
        <dbReference type="EC" id="1.1.1.17"/>
    </reaction>
</comment>
<evidence type="ECO:0000256" key="1">
    <source>
        <dbReference type="ARBA" id="ARBA00006541"/>
    </source>
</evidence>
<proteinExistence type="inferred from homology"/>
<evidence type="ECO:0000256" key="4">
    <source>
        <dbReference type="ARBA" id="ARBA00023002"/>
    </source>
</evidence>
<keyword evidence="5" id="KW-0520">NAD</keyword>
<evidence type="ECO:0000313" key="9">
    <source>
        <dbReference type="EMBL" id="MBF8376500.1"/>
    </source>
</evidence>
<evidence type="ECO:0000256" key="2">
    <source>
        <dbReference type="ARBA" id="ARBA00012939"/>
    </source>
</evidence>
<comment type="caution">
    <text evidence="9">The sequence shown here is derived from an EMBL/GenBank/DDBJ whole genome shotgun (WGS) entry which is preliminary data.</text>
</comment>